<comment type="caution">
    <text evidence="1">The sequence shown here is derived from an EMBL/GenBank/DDBJ whole genome shotgun (WGS) entry which is preliminary data.</text>
</comment>
<proteinExistence type="predicted"/>
<dbReference type="GeneID" id="98148147"/>
<dbReference type="Proteomes" id="UP001610432">
    <property type="component" value="Unassembled WGS sequence"/>
</dbReference>
<name>A0ABR4LPR3_9EURO</name>
<protein>
    <submittedName>
        <fullName evidence="1">Uncharacterized protein</fullName>
    </submittedName>
</protein>
<organism evidence="1 2">
    <name type="scientific">Aspergillus lucknowensis</name>
    <dbReference type="NCBI Taxonomy" id="176173"/>
    <lineage>
        <taxon>Eukaryota</taxon>
        <taxon>Fungi</taxon>
        <taxon>Dikarya</taxon>
        <taxon>Ascomycota</taxon>
        <taxon>Pezizomycotina</taxon>
        <taxon>Eurotiomycetes</taxon>
        <taxon>Eurotiomycetidae</taxon>
        <taxon>Eurotiales</taxon>
        <taxon>Aspergillaceae</taxon>
        <taxon>Aspergillus</taxon>
        <taxon>Aspergillus subgen. Nidulantes</taxon>
    </lineage>
</organism>
<sequence>MFGVKHDKDPDTYWRVKPSEFYLSGLSLLKNYRRADCPCFQSCEEEQSSVRLFIDTVLLDVDVLNTIKDKAGQYEMGSEAGISYILPTDQLDSLVIMKVTGRMDYNVWYGQPSEAETNLLVVKAKQKSGLLGGRYQVITYMGKSIAEIRGILYIVDTSKLLALIQRARLEAGHIRIPIYGIATDSDIWDFMHIDLHGNVHTMQLNWHATDGAQIVPVLHEIIRAASALTRAPTRELAREQALIGQTSLTLTDLGNNLL</sequence>
<dbReference type="EMBL" id="JBFXLQ010000024">
    <property type="protein sequence ID" value="KAL2866529.1"/>
    <property type="molecule type" value="Genomic_DNA"/>
</dbReference>
<reference evidence="1 2" key="1">
    <citation type="submission" date="2024-07" db="EMBL/GenBank/DDBJ databases">
        <title>Section-level genome sequencing and comparative genomics of Aspergillus sections Usti and Cavernicolus.</title>
        <authorList>
            <consortium name="Lawrence Berkeley National Laboratory"/>
            <person name="Nybo J.L."/>
            <person name="Vesth T.C."/>
            <person name="Theobald S."/>
            <person name="Frisvad J.C."/>
            <person name="Larsen T.O."/>
            <person name="Kjaerboelling I."/>
            <person name="Rothschild-Mancinelli K."/>
            <person name="Lyhne E.K."/>
            <person name="Kogle M.E."/>
            <person name="Barry K."/>
            <person name="Clum A."/>
            <person name="Na H."/>
            <person name="Ledsgaard L."/>
            <person name="Lin J."/>
            <person name="Lipzen A."/>
            <person name="Kuo A."/>
            <person name="Riley R."/>
            <person name="Mondo S."/>
            <person name="Labutti K."/>
            <person name="Haridas S."/>
            <person name="Pangalinan J."/>
            <person name="Salamov A.A."/>
            <person name="Simmons B.A."/>
            <person name="Magnuson J.K."/>
            <person name="Chen J."/>
            <person name="Drula E."/>
            <person name="Henrissat B."/>
            <person name="Wiebenga A."/>
            <person name="Lubbers R.J."/>
            <person name="Gomes A.C."/>
            <person name="Macurrencykelacurrency M.R."/>
            <person name="Stajich J."/>
            <person name="Grigoriev I.V."/>
            <person name="Mortensen U.H."/>
            <person name="De Vries R.P."/>
            <person name="Baker S.E."/>
            <person name="Andersen M.R."/>
        </authorList>
    </citation>
    <scope>NUCLEOTIDE SEQUENCE [LARGE SCALE GENOMIC DNA]</scope>
    <source>
        <strain evidence="1 2">CBS 449.75</strain>
    </source>
</reference>
<dbReference type="RefSeq" id="XP_070885508.1">
    <property type="nucleotide sequence ID" value="XM_071033075.1"/>
</dbReference>
<evidence type="ECO:0000313" key="2">
    <source>
        <dbReference type="Proteomes" id="UP001610432"/>
    </source>
</evidence>
<gene>
    <name evidence="1" type="ORF">BJX67DRAFT_381764</name>
</gene>
<keyword evidence="2" id="KW-1185">Reference proteome</keyword>
<evidence type="ECO:0000313" key="1">
    <source>
        <dbReference type="EMBL" id="KAL2866529.1"/>
    </source>
</evidence>
<accession>A0ABR4LPR3</accession>